<evidence type="ECO:0000259" key="6">
    <source>
        <dbReference type="SMART" id="SM00988"/>
    </source>
</evidence>
<evidence type="ECO:0000256" key="2">
    <source>
        <dbReference type="ARBA" id="ARBA00022490"/>
    </source>
</evidence>
<dbReference type="GO" id="GO:0019627">
    <property type="term" value="P:urea metabolic process"/>
    <property type="evidence" value="ECO:0007669"/>
    <property type="project" value="InterPro"/>
</dbReference>
<evidence type="ECO:0000256" key="5">
    <source>
        <dbReference type="HAMAP-Rule" id="MF_00822"/>
    </source>
</evidence>
<dbReference type="GO" id="GO:0051082">
    <property type="term" value="F:unfolded protein binding"/>
    <property type="evidence" value="ECO:0007669"/>
    <property type="project" value="UniProtKB-UniRule"/>
</dbReference>
<dbReference type="GO" id="GO:0005737">
    <property type="term" value="C:cytoplasm"/>
    <property type="evidence" value="ECO:0007669"/>
    <property type="project" value="UniProtKB-SubCell"/>
</dbReference>
<dbReference type="Pfam" id="PF02814">
    <property type="entry name" value="UreE_N"/>
    <property type="match status" value="1"/>
</dbReference>
<evidence type="ECO:0000256" key="3">
    <source>
        <dbReference type="ARBA" id="ARBA00022596"/>
    </source>
</evidence>
<accession>A0A928VT23</accession>
<dbReference type="CDD" id="cd00571">
    <property type="entry name" value="UreE"/>
    <property type="match status" value="1"/>
</dbReference>
<comment type="similarity">
    <text evidence="5">Belongs to the UreE family.</text>
</comment>
<keyword evidence="3 5" id="KW-0533">Nickel</keyword>
<dbReference type="AlphaFoldDB" id="A0A928VT23"/>
<dbReference type="SUPFAM" id="SSF69737">
    <property type="entry name" value="Urease metallochaperone UreE, C-terminal domain"/>
    <property type="match status" value="1"/>
</dbReference>
<keyword evidence="4 5" id="KW-0143">Chaperone</keyword>
<comment type="subcellular location">
    <subcellularLocation>
        <location evidence="1 5">Cytoplasm</location>
    </subcellularLocation>
</comment>
<dbReference type="NCBIfam" id="NF009751">
    <property type="entry name" value="PRK13261.1-1"/>
    <property type="match status" value="1"/>
</dbReference>
<dbReference type="InterPro" id="IPR012406">
    <property type="entry name" value="UreE"/>
</dbReference>
<dbReference type="Pfam" id="PF05194">
    <property type="entry name" value="UreE_C"/>
    <property type="match status" value="1"/>
</dbReference>
<comment type="function">
    <text evidence="5">Involved in urease metallocenter assembly. Binds nickel. Probably functions as a nickel donor during metallocenter assembly.</text>
</comment>
<dbReference type="GO" id="GO:0006457">
    <property type="term" value="P:protein folding"/>
    <property type="evidence" value="ECO:0007669"/>
    <property type="project" value="InterPro"/>
</dbReference>
<comment type="caution">
    <text evidence="7">The sequence shown here is derived from an EMBL/GenBank/DDBJ whole genome shotgun (WGS) entry which is preliminary data.</text>
</comment>
<name>A0A928VT23_9CYAN</name>
<evidence type="ECO:0000313" key="7">
    <source>
        <dbReference type="EMBL" id="MBE9039636.1"/>
    </source>
</evidence>
<organism evidence="7 8">
    <name type="scientific">Zarconia navalis LEGE 11467</name>
    <dbReference type="NCBI Taxonomy" id="1828826"/>
    <lineage>
        <taxon>Bacteria</taxon>
        <taxon>Bacillati</taxon>
        <taxon>Cyanobacteriota</taxon>
        <taxon>Cyanophyceae</taxon>
        <taxon>Oscillatoriophycideae</taxon>
        <taxon>Oscillatoriales</taxon>
        <taxon>Oscillatoriales incertae sedis</taxon>
        <taxon>Zarconia</taxon>
        <taxon>Zarconia navalis</taxon>
    </lineage>
</organism>
<dbReference type="Gene3D" id="3.30.70.790">
    <property type="entry name" value="UreE, C-terminal domain"/>
    <property type="match status" value="1"/>
</dbReference>
<dbReference type="SMART" id="SM00988">
    <property type="entry name" value="UreE_N"/>
    <property type="match status" value="1"/>
</dbReference>
<dbReference type="InterPro" id="IPR004029">
    <property type="entry name" value="UreE_N"/>
</dbReference>
<gene>
    <name evidence="5 7" type="primary">ureE</name>
    <name evidence="7" type="ORF">IQ235_02350</name>
</gene>
<proteinExistence type="inferred from homology"/>
<keyword evidence="8" id="KW-1185">Reference proteome</keyword>
<evidence type="ECO:0000313" key="8">
    <source>
        <dbReference type="Proteomes" id="UP000621799"/>
    </source>
</evidence>
<dbReference type="GO" id="GO:0065003">
    <property type="term" value="P:protein-containing complex assembly"/>
    <property type="evidence" value="ECO:0007669"/>
    <property type="project" value="InterPro"/>
</dbReference>
<dbReference type="HAMAP" id="MF_00822">
    <property type="entry name" value="UreE"/>
    <property type="match status" value="1"/>
</dbReference>
<dbReference type="GO" id="GO:0016151">
    <property type="term" value="F:nickel cation binding"/>
    <property type="evidence" value="ECO:0007669"/>
    <property type="project" value="UniProtKB-UniRule"/>
</dbReference>
<keyword evidence="2 5" id="KW-0963">Cytoplasm</keyword>
<protein>
    <recommendedName>
        <fullName evidence="5">Urease accessory protein UreE</fullName>
    </recommendedName>
</protein>
<dbReference type="PIRSF" id="PIRSF036402">
    <property type="entry name" value="Ureas_acces_UreE"/>
    <property type="match status" value="1"/>
</dbReference>
<feature type="domain" description="UreE urease accessory N-terminal" evidence="6">
    <location>
        <begin position="1"/>
        <end position="66"/>
    </location>
</feature>
<sequence length="151" mass="17147">MLILTQRFSANPQRIVPSTLLLTADERTRSRRQVRTDGGEVAHLRLPRGTVLRDGDLLKPDTGEIWVRVLAKPESVFTIKATTALKLLQAAYHLGNRHVQLEIHPTYLRLSPDPVLKQMLEQLQVEIVEEVVPFQPEIGAYGHHHHRSSSK</sequence>
<evidence type="ECO:0000256" key="4">
    <source>
        <dbReference type="ARBA" id="ARBA00023186"/>
    </source>
</evidence>
<evidence type="ECO:0000256" key="1">
    <source>
        <dbReference type="ARBA" id="ARBA00004496"/>
    </source>
</evidence>
<dbReference type="EMBL" id="JADEXN010000021">
    <property type="protein sequence ID" value="MBE9039636.1"/>
    <property type="molecule type" value="Genomic_DNA"/>
</dbReference>
<dbReference type="Gene3D" id="2.60.260.20">
    <property type="entry name" value="Urease metallochaperone UreE, N-terminal domain"/>
    <property type="match status" value="1"/>
</dbReference>
<reference evidence="7" key="1">
    <citation type="submission" date="2020-10" db="EMBL/GenBank/DDBJ databases">
        <authorList>
            <person name="Castelo-Branco R."/>
            <person name="Eusebio N."/>
            <person name="Adriana R."/>
            <person name="Vieira A."/>
            <person name="Brugerolle De Fraissinette N."/>
            <person name="Rezende De Castro R."/>
            <person name="Schneider M.P."/>
            <person name="Vasconcelos V."/>
            <person name="Leao P.N."/>
        </authorList>
    </citation>
    <scope>NUCLEOTIDE SEQUENCE</scope>
    <source>
        <strain evidence="7">LEGE 11467</strain>
    </source>
</reference>
<dbReference type="Proteomes" id="UP000621799">
    <property type="component" value="Unassembled WGS sequence"/>
</dbReference>
<dbReference type="InterPro" id="IPR007864">
    <property type="entry name" value="UreE_C_dom"/>
</dbReference>
<dbReference type="InterPro" id="IPR036118">
    <property type="entry name" value="UreE_N_sf"/>
</dbReference>
<dbReference type="SUPFAM" id="SSF69287">
    <property type="entry name" value="Urease metallochaperone UreE, N-terminal domain"/>
    <property type="match status" value="1"/>
</dbReference>